<keyword evidence="2" id="KW-0863">Zinc-finger</keyword>
<protein>
    <submittedName>
        <fullName evidence="5">Uncharacterized protein</fullName>
    </submittedName>
</protein>
<accession>A0A1Y2EE42</accession>
<proteinExistence type="predicted"/>
<dbReference type="GeneID" id="63771342"/>
<dbReference type="GO" id="GO:0008270">
    <property type="term" value="F:zinc ion binding"/>
    <property type="evidence" value="ECO:0007669"/>
    <property type="project" value="UniProtKB-KW"/>
</dbReference>
<evidence type="ECO:0000256" key="2">
    <source>
        <dbReference type="ARBA" id="ARBA00022771"/>
    </source>
</evidence>
<feature type="non-terminal residue" evidence="5">
    <location>
        <position position="191"/>
    </location>
</feature>
<dbReference type="OrthoDB" id="5209965at2759"/>
<gene>
    <name evidence="5" type="ORF">BCR38DRAFT_332235</name>
</gene>
<dbReference type="AlphaFoldDB" id="A0A1Y2EE42"/>
<name>A0A1Y2EE42_9PEZI</name>
<evidence type="ECO:0000256" key="4">
    <source>
        <dbReference type="SAM" id="MobiDB-lite"/>
    </source>
</evidence>
<organism evidence="5 6">
    <name type="scientific">Pseudomassariella vexata</name>
    <dbReference type="NCBI Taxonomy" id="1141098"/>
    <lineage>
        <taxon>Eukaryota</taxon>
        <taxon>Fungi</taxon>
        <taxon>Dikarya</taxon>
        <taxon>Ascomycota</taxon>
        <taxon>Pezizomycotina</taxon>
        <taxon>Sordariomycetes</taxon>
        <taxon>Xylariomycetidae</taxon>
        <taxon>Amphisphaeriales</taxon>
        <taxon>Pseudomassariaceae</taxon>
        <taxon>Pseudomassariella</taxon>
    </lineage>
</organism>
<dbReference type="Proteomes" id="UP000193689">
    <property type="component" value="Unassembled WGS sequence"/>
</dbReference>
<sequence>MSDCGACTEPSSSKTLRPSISTGQIRVRKATGFSSHSDDLVETTDLRRRKSARELFEQHGISRPSGWLSDEEDLSLSGDGNASPRRFCRICHVCSARTWSPTHCASCGHHLCERCLCEVPENSVETHRGFSHHPSRTLELDDARYVRPPISSPEPVHKATVSNQAKGSQEANPFVIADRKATGKAAEPEIT</sequence>
<dbReference type="PROSITE" id="PS00518">
    <property type="entry name" value="ZF_RING_1"/>
    <property type="match status" value="1"/>
</dbReference>
<evidence type="ECO:0000313" key="5">
    <source>
        <dbReference type="EMBL" id="ORY69840.1"/>
    </source>
</evidence>
<feature type="compositionally biased region" description="Polar residues" evidence="4">
    <location>
        <begin position="9"/>
        <end position="21"/>
    </location>
</feature>
<keyword evidence="6" id="KW-1185">Reference proteome</keyword>
<evidence type="ECO:0000313" key="6">
    <source>
        <dbReference type="Proteomes" id="UP000193689"/>
    </source>
</evidence>
<feature type="region of interest" description="Disordered" evidence="4">
    <location>
        <begin position="1"/>
        <end position="21"/>
    </location>
</feature>
<dbReference type="InParanoid" id="A0A1Y2EE42"/>
<keyword evidence="3" id="KW-0862">Zinc</keyword>
<keyword evidence="1" id="KW-0479">Metal-binding</keyword>
<feature type="compositionally biased region" description="Polar residues" evidence="4">
    <location>
        <begin position="160"/>
        <end position="171"/>
    </location>
</feature>
<dbReference type="STRING" id="1141098.A0A1Y2EE42"/>
<dbReference type="InterPro" id="IPR017907">
    <property type="entry name" value="Znf_RING_CS"/>
</dbReference>
<feature type="region of interest" description="Disordered" evidence="4">
    <location>
        <begin position="150"/>
        <end position="191"/>
    </location>
</feature>
<evidence type="ECO:0000256" key="3">
    <source>
        <dbReference type="ARBA" id="ARBA00022833"/>
    </source>
</evidence>
<reference evidence="5 6" key="1">
    <citation type="submission" date="2016-07" db="EMBL/GenBank/DDBJ databases">
        <title>Pervasive Adenine N6-methylation of Active Genes in Fungi.</title>
        <authorList>
            <consortium name="DOE Joint Genome Institute"/>
            <person name="Mondo S.J."/>
            <person name="Dannebaum R.O."/>
            <person name="Kuo R.C."/>
            <person name="Labutti K."/>
            <person name="Haridas S."/>
            <person name="Kuo A."/>
            <person name="Salamov A."/>
            <person name="Ahrendt S.R."/>
            <person name="Lipzen A."/>
            <person name="Sullivan W."/>
            <person name="Andreopoulos W.B."/>
            <person name="Clum A."/>
            <person name="Lindquist E."/>
            <person name="Daum C."/>
            <person name="Ramamoorthy G.K."/>
            <person name="Gryganskyi A."/>
            <person name="Culley D."/>
            <person name="Magnuson J.K."/>
            <person name="James T.Y."/>
            <person name="O'Malley M.A."/>
            <person name="Stajich J.E."/>
            <person name="Spatafora J.W."/>
            <person name="Visel A."/>
            <person name="Grigoriev I.V."/>
        </authorList>
    </citation>
    <scope>NUCLEOTIDE SEQUENCE [LARGE SCALE GENOMIC DNA]</scope>
    <source>
        <strain evidence="5 6">CBS 129021</strain>
    </source>
</reference>
<comment type="caution">
    <text evidence="5">The sequence shown here is derived from an EMBL/GenBank/DDBJ whole genome shotgun (WGS) entry which is preliminary data.</text>
</comment>
<dbReference type="RefSeq" id="XP_040719790.1">
    <property type="nucleotide sequence ID" value="XM_040855130.1"/>
</dbReference>
<dbReference type="EMBL" id="MCFJ01000002">
    <property type="protein sequence ID" value="ORY69840.1"/>
    <property type="molecule type" value="Genomic_DNA"/>
</dbReference>
<evidence type="ECO:0000256" key="1">
    <source>
        <dbReference type="ARBA" id="ARBA00022723"/>
    </source>
</evidence>